<accession>A0ABY4J4W3</accession>
<dbReference type="EMBL" id="CP095848">
    <property type="protein sequence ID" value="UPL47670.1"/>
    <property type="molecule type" value="Genomic_DNA"/>
</dbReference>
<evidence type="ECO:0000313" key="1">
    <source>
        <dbReference type="EMBL" id="UPL47670.1"/>
    </source>
</evidence>
<organism evidence="1 2">
    <name type="scientific">Hymenobacter sublimis</name>
    <dbReference type="NCBI Taxonomy" id="2933777"/>
    <lineage>
        <taxon>Bacteria</taxon>
        <taxon>Pseudomonadati</taxon>
        <taxon>Bacteroidota</taxon>
        <taxon>Cytophagia</taxon>
        <taxon>Cytophagales</taxon>
        <taxon>Hymenobacteraceae</taxon>
        <taxon>Hymenobacter</taxon>
    </lineage>
</organism>
<keyword evidence="2" id="KW-1185">Reference proteome</keyword>
<reference evidence="1 2" key="1">
    <citation type="submission" date="2022-04" db="EMBL/GenBank/DDBJ databases">
        <title>Hymenobacter sp. isolated from the air.</title>
        <authorList>
            <person name="Won M."/>
            <person name="Lee C.-M."/>
            <person name="Woen H.-Y."/>
            <person name="Kwon S.-W."/>
        </authorList>
    </citation>
    <scope>NUCLEOTIDE SEQUENCE [LARGE SCALE GENOMIC DNA]</scope>
    <source>
        <strain evidence="2">5516 S-25</strain>
    </source>
</reference>
<dbReference type="RefSeq" id="WP_247974275.1">
    <property type="nucleotide sequence ID" value="NZ_CP095848.1"/>
</dbReference>
<evidence type="ECO:0000313" key="2">
    <source>
        <dbReference type="Proteomes" id="UP000829647"/>
    </source>
</evidence>
<gene>
    <name evidence="1" type="ORF">MWH26_10715</name>
</gene>
<sequence>MSSTPTPDTNPTQLLRYRLQIPTLTDADSIGRARQLLMGLGLIVDRIEDGEAEVAVVAAAENPGPEGIRQALTKGGFAVQDITAEGS</sequence>
<protein>
    <submittedName>
        <fullName evidence="1">Uncharacterized protein</fullName>
    </submittedName>
</protein>
<proteinExistence type="predicted"/>
<name>A0ABY4J4W3_9BACT</name>
<dbReference type="Proteomes" id="UP000829647">
    <property type="component" value="Chromosome"/>
</dbReference>